<evidence type="ECO:0000256" key="2">
    <source>
        <dbReference type="ARBA" id="ARBA00022747"/>
    </source>
</evidence>
<dbReference type="GO" id="GO:0003677">
    <property type="term" value="F:DNA binding"/>
    <property type="evidence" value="ECO:0007669"/>
    <property type="project" value="UniProtKB-KW"/>
</dbReference>
<dbReference type="Proteomes" id="UP000636938">
    <property type="component" value="Unassembled WGS sequence"/>
</dbReference>
<dbReference type="CDD" id="cd17287">
    <property type="entry name" value="RMtype1_S_EcoN10ORF171P_TRD2-CR2_like"/>
    <property type="match status" value="1"/>
</dbReference>
<evidence type="ECO:0000256" key="1">
    <source>
        <dbReference type="ARBA" id="ARBA00010923"/>
    </source>
</evidence>
<keyword evidence="6" id="KW-0378">Hydrolase</keyword>
<keyword evidence="6" id="KW-0540">Nuclease</keyword>
<dbReference type="Pfam" id="PF01420">
    <property type="entry name" value="Methylase_S"/>
    <property type="match status" value="1"/>
</dbReference>
<protein>
    <submittedName>
        <fullName evidence="6">Restriction endonuclease subunit S</fullName>
    </submittedName>
</protein>
<reference evidence="6 7" key="1">
    <citation type="submission" date="2020-08" db="EMBL/GenBank/DDBJ databases">
        <title>A Genomic Blueprint of the Chicken Gut Microbiome.</title>
        <authorList>
            <person name="Gilroy R."/>
            <person name="Ravi A."/>
            <person name="Getino M."/>
            <person name="Pursley I."/>
            <person name="Horton D.L."/>
            <person name="Alikhan N.-F."/>
            <person name="Baker D."/>
            <person name="Gharbi K."/>
            <person name="Hall N."/>
            <person name="Watson M."/>
            <person name="Adriaenssens E.M."/>
            <person name="Foster-Nyarko E."/>
            <person name="Jarju S."/>
            <person name="Secka A."/>
            <person name="Antonio M."/>
            <person name="Oren A."/>
            <person name="Chaudhuri R."/>
            <person name="La Ragione R.M."/>
            <person name="Hildebrand F."/>
            <person name="Pallen M.J."/>
        </authorList>
    </citation>
    <scope>NUCLEOTIDE SEQUENCE [LARGE SCALE GENOMIC DNA]</scope>
    <source>
        <strain evidence="6 7">Sa5BUN4</strain>
    </source>
</reference>
<gene>
    <name evidence="6" type="ORF">H9654_08710</name>
</gene>
<keyword evidence="4" id="KW-0175">Coiled coil</keyword>
<dbReference type="InterPro" id="IPR000055">
    <property type="entry name" value="Restrct_endonuc_typeI_TRD"/>
</dbReference>
<evidence type="ECO:0000313" key="7">
    <source>
        <dbReference type="Proteomes" id="UP000636938"/>
    </source>
</evidence>
<dbReference type="GO" id="GO:0004519">
    <property type="term" value="F:endonuclease activity"/>
    <property type="evidence" value="ECO:0007669"/>
    <property type="project" value="UniProtKB-KW"/>
</dbReference>
<name>A0A8X8FSD6_9GAMM</name>
<keyword evidence="6" id="KW-0255">Endonuclease</keyword>
<organism evidence="6 7">
    <name type="scientific">Stenotrophomonas lacuserhaii</name>
    <dbReference type="NCBI Taxonomy" id="2760084"/>
    <lineage>
        <taxon>Bacteria</taxon>
        <taxon>Pseudomonadati</taxon>
        <taxon>Pseudomonadota</taxon>
        <taxon>Gammaproteobacteria</taxon>
        <taxon>Lysobacterales</taxon>
        <taxon>Lysobacteraceae</taxon>
        <taxon>Stenotrophomonas</taxon>
    </lineage>
</organism>
<dbReference type="Gene3D" id="3.90.220.20">
    <property type="entry name" value="DNA methylase specificity domains"/>
    <property type="match status" value="2"/>
</dbReference>
<dbReference type="GO" id="GO:0009307">
    <property type="term" value="P:DNA restriction-modification system"/>
    <property type="evidence" value="ECO:0007669"/>
    <property type="project" value="UniProtKB-KW"/>
</dbReference>
<keyword evidence="3" id="KW-0238">DNA-binding</keyword>
<dbReference type="EMBL" id="JACSQS010000007">
    <property type="protein sequence ID" value="MBD7954287.1"/>
    <property type="molecule type" value="Genomic_DNA"/>
</dbReference>
<feature type="domain" description="Type I restriction modification DNA specificity" evidence="5">
    <location>
        <begin position="3"/>
        <end position="174"/>
    </location>
</feature>
<sequence length="409" mass="45752">MLPKEWHRSTLGEIARITSGGTPDRSKPEYWGGDIPWVTTGEIQFNTITDTGEKITAAGLQNSSAKLFPLGTLLMAMYGQGKTRGQVAKLGIEAATNQACAAILLNDNNDPDYFFQYLSSQYEEIRELGNAGTQKNLSGGILKGVLVPVPPYREQRRIAQVLTTWDQAIATAERLLANSQRCTRDLMASILSGRRRFREFTDKWRYVDLDAVFVRITRKNSTQNTNVLTISAEHGLISQRDYFNKSVASANLSGYTLLHRYDFAYNKSYSAGYPMGAIKPLLSYDAGVVSSLYLCFRMRSDVDADFDFFRHYFEAGLLDQEIEGIAQEGARNHGLLNVSVTDFFKLQLHIPTAPEQRRIAEAINVARADEARLKAQVQALRQEKAALMSQLLTGKRRVKLTVSETEVQA</sequence>
<dbReference type="PANTHER" id="PTHR30408">
    <property type="entry name" value="TYPE-1 RESTRICTION ENZYME ECOKI SPECIFICITY PROTEIN"/>
    <property type="match status" value="1"/>
</dbReference>
<evidence type="ECO:0000256" key="4">
    <source>
        <dbReference type="SAM" id="Coils"/>
    </source>
</evidence>
<evidence type="ECO:0000259" key="5">
    <source>
        <dbReference type="Pfam" id="PF01420"/>
    </source>
</evidence>
<evidence type="ECO:0000256" key="3">
    <source>
        <dbReference type="ARBA" id="ARBA00023125"/>
    </source>
</evidence>
<evidence type="ECO:0000313" key="6">
    <source>
        <dbReference type="EMBL" id="MBD7954287.1"/>
    </source>
</evidence>
<keyword evidence="7" id="KW-1185">Reference proteome</keyword>
<accession>A0A8X8FSD6</accession>
<dbReference type="SUPFAM" id="SSF116734">
    <property type="entry name" value="DNA methylase specificity domain"/>
    <property type="match status" value="2"/>
</dbReference>
<dbReference type="RefSeq" id="WP_191770509.1">
    <property type="nucleotide sequence ID" value="NZ_JACSQS010000007.1"/>
</dbReference>
<dbReference type="PANTHER" id="PTHR30408:SF12">
    <property type="entry name" value="TYPE I RESTRICTION ENZYME MJAVIII SPECIFICITY SUBUNIT"/>
    <property type="match status" value="1"/>
</dbReference>
<dbReference type="InterPro" id="IPR052021">
    <property type="entry name" value="Type-I_RS_S_subunit"/>
</dbReference>
<comment type="caution">
    <text evidence="6">The sequence shown here is derived from an EMBL/GenBank/DDBJ whole genome shotgun (WGS) entry which is preliminary data.</text>
</comment>
<feature type="coiled-coil region" evidence="4">
    <location>
        <begin position="363"/>
        <end position="390"/>
    </location>
</feature>
<keyword evidence="2" id="KW-0680">Restriction system</keyword>
<dbReference type="InterPro" id="IPR044946">
    <property type="entry name" value="Restrct_endonuc_typeI_TRD_sf"/>
</dbReference>
<comment type="similarity">
    <text evidence="1">Belongs to the type-I restriction system S methylase family.</text>
</comment>
<dbReference type="AlphaFoldDB" id="A0A8X8FSD6"/>
<dbReference type="Gene3D" id="1.10.287.1120">
    <property type="entry name" value="Bipartite methylase S protein"/>
    <property type="match status" value="1"/>
</dbReference>
<proteinExistence type="inferred from homology"/>